<name>A0A838BAT9_9HYPH</name>
<dbReference type="PROSITE" id="PS51186">
    <property type="entry name" value="GNAT"/>
    <property type="match status" value="1"/>
</dbReference>
<dbReference type="Gene3D" id="3.40.630.30">
    <property type="match status" value="1"/>
</dbReference>
<dbReference type="Pfam" id="PF00583">
    <property type="entry name" value="Acetyltransf_1"/>
    <property type="match status" value="1"/>
</dbReference>
<accession>A0A838BAT9</accession>
<evidence type="ECO:0000313" key="2">
    <source>
        <dbReference type="EMBL" id="MBA1143197.1"/>
    </source>
</evidence>
<organism evidence="2 3">
    <name type="scientific">Mesorhizobium neociceri</name>
    <dbReference type="NCBI Taxonomy" id="1307853"/>
    <lineage>
        <taxon>Bacteria</taxon>
        <taxon>Pseudomonadati</taxon>
        <taxon>Pseudomonadota</taxon>
        <taxon>Alphaproteobacteria</taxon>
        <taxon>Hyphomicrobiales</taxon>
        <taxon>Phyllobacteriaceae</taxon>
        <taxon>Mesorhizobium</taxon>
    </lineage>
</organism>
<dbReference type="InterPro" id="IPR000182">
    <property type="entry name" value="GNAT_dom"/>
</dbReference>
<evidence type="ECO:0000259" key="1">
    <source>
        <dbReference type="PROSITE" id="PS51186"/>
    </source>
</evidence>
<dbReference type="AlphaFoldDB" id="A0A838BAT9"/>
<gene>
    <name evidence="2" type="ORF">H0241_23535</name>
</gene>
<keyword evidence="2" id="KW-0808">Transferase</keyword>
<dbReference type="GO" id="GO:0008999">
    <property type="term" value="F:protein-N-terminal-alanine acetyltransferase activity"/>
    <property type="evidence" value="ECO:0007669"/>
    <property type="project" value="TreeGrafter"/>
</dbReference>
<dbReference type="EMBL" id="JACDTY010000013">
    <property type="protein sequence ID" value="MBA1143197.1"/>
    <property type="molecule type" value="Genomic_DNA"/>
</dbReference>
<feature type="domain" description="N-acetyltransferase" evidence="1">
    <location>
        <begin position="3"/>
        <end position="147"/>
    </location>
</feature>
<comment type="caution">
    <text evidence="2">The sequence shown here is derived from an EMBL/GenBank/DDBJ whole genome shotgun (WGS) entry which is preliminary data.</text>
</comment>
<dbReference type="RefSeq" id="WP_181060229.1">
    <property type="nucleotide sequence ID" value="NZ_JACDTY010000013.1"/>
</dbReference>
<dbReference type="SUPFAM" id="SSF55729">
    <property type="entry name" value="Acyl-CoA N-acyltransferases (Nat)"/>
    <property type="match status" value="1"/>
</dbReference>
<sequence length="173" mass="19198">MGVIIRAAESSDLDAVVSIEATAFKTDWLGRAKLDRYIADGKVIVVVFNEDVAGFCVIRFRPGKPTVHLATIAVSETARAKGFGTRLLAAAEHEAARRGYRLLQMEVRADNLRALQFYWKAGFRRAGERPGYYSDGATAIRLRKRIAGIDFGATGRLLERAVFTLWALPRRQA</sequence>
<protein>
    <submittedName>
        <fullName evidence="2">GNAT family N-acetyltransferase</fullName>
    </submittedName>
</protein>
<dbReference type="PANTHER" id="PTHR43617">
    <property type="entry name" value="L-AMINO ACID N-ACETYLTRANSFERASE"/>
    <property type="match status" value="1"/>
</dbReference>
<dbReference type="InterPro" id="IPR050276">
    <property type="entry name" value="MshD_Acetyltransferase"/>
</dbReference>
<dbReference type="InterPro" id="IPR016181">
    <property type="entry name" value="Acyl_CoA_acyltransferase"/>
</dbReference>
<dbReference type="PANTHER" id="PTHR43617:SF20">
    <property type="entry name" value="N-ALPHA-ACETYLTRANSFERASE RIMI"/>
    <property type="match status" value="1"/>
</dbReference>
<reference evidence="2 3" key="1">
    <citation type="submission" date="2020-07" db="EMBL/GenBank/DDBJ databases">
        <title>Definition of the novel symbiovar canariense within Mesorhizobium novociceri, a new species of genus Mesorhizobium nodulating Cicer canariense in the Caldera de Taburiente National Park (La Palma, Canary Islands).</title>
        <authorList>
            <person name="Leon-Barrios M."/>
            <person name="Perez-Yepez J."/>
            <person name="Flores-Felix J.D."/>
            <person name="Ramirez-Baena M.H."/>
            <person name="Pulido-Suarez L."/>
            <person name="Igual J.M."/>
            <person name="Velazquez E."/>
            <person name="Peix A."/>
        </authorList>
    </citation>
    <scope>NUCLEOTIDE SEQUENCE [LARGE SCALE GENOMIC DNA]</scope>
    <source>
        <strain evidence="2 3">CCANP35</strain>
    </source>
</reference>
<proteinExistence type="predicted"/>
<keyword evidence="3" id="KW-1185">Reference proteome</keyword>
<dbReference type="Proteomes" id="UP000558284">
    <property type="component" value="Unassembled WGS sequence"/>
</dbReference>
<evidence type="ECO:0000313" key="3">
    <source>
        <dbReference type="Proteomes" id="UP000558284"/>
    </source>
</evidence>